<evidence type="ECO:0000256" key="4">
    <source>
        <dbReference type="ARBA" id="ARBA00023136"/>
    </source>
</evidence>
<dbReference type="RefSeq" id="WP_165047334.1">
    <property type="nucleotide sequence ID" value="NZ_JAALFE010000003.1"/>
</dbReference>
<evidence type="ECO:0000256" key="5">
    <source>
        <dbReference type="HAMAP-Rule" id="MF_01514"/>
    </source>
</evidence>
<comment type="caution">
    <text evidence="6">The sequence shown here is derived from an EMBL/GenBank/DDBJ whole genome shotgun (WGS) entry which is preliminary data.</text>
</comment>
<keyword evidence="2 5" id="KW-0812">Transmembrane</keyword>
<feature type="transmembrane region" description="Helical" evidence="5">
    <location>
        <begin position="7"/>
        <end position="24"/>
    </location>
</feature>
<accession>A0A6M1TXV8</accession>
<keyword evidence="7" id="KW-1185">Reference proteome</keyword>
<dbReference type="GO" id="GO:0005886">
    <property type="term" value="C:plasma membrane"/>
    <property type="evidence" value="ECO:0007669"/>
    <property type="project" value="UniProtKB-SubCell"/>
</dbReference>
<dbReference type="Pfam" id="PF10755">
    <property type="entry name" value="DUF2585"/>
    <property type="match status" value="1"/>
</dbReference>
<evidence type="ECO:0000256" key="3">
    <source>
        <dbReference type="ARBA" id="ARBA00022989"/>
    </source>
</evidence>
<evidence type="ECO:0000313" key="6">
    <source>
        <dbReference type="EMBL" id="NGQ90094.1"/>
    </source>
</evidence>
<keyword evidence="1 5" id="KW-1003">Cell membrane</keyword>
<comment type="subcellular location">
    <subcellularLocation>
        <location evidence="5">Cell membrane</location>
        <topology evidence="5">Multi-pass membrane protein</topology>
    </subcellularLocation>
</comment>
<organism evidence="6 7">
    <name type="scientific">Paragemmobacter kunshanensis</name>
    <dbReference type="NCBI Taxonomy" id="2583234"/>
    <lineage>
        <taxon>Bacteria</taxon>
        <taxon>Pseudomonadati</taxon>
        <taxon>Pseudomonadota</taxon>
        <taxon>Alphaproteobacteria</taxon>
        <taxon>Rhodobacterales</taxon>
        <taxon>Paracoccaceae</taxon>
        <taxon>Paragemmobacter</taxon>
    </lineage>
</organism>
<feature type="transmembrane region" description="Helical" evidence="5">
    <location>
        <begin position="56"/>
        <end position="76"/>
    </location>
</feature>
<proteinExistence type="inferred from homology"/>
<evidence type="ECO:0000256" key="2">
    <source>
        <dbReference type="ARBA" id="ARBA00022692"/>
    </source>
</evidence>
<protein>
    <recommendedName>
        <fullName evidence="5">UPF0314 protein G5V65_04240</fullName>
    </recommendedName>
</protein>
<name>A0A6M1TXV8_9RHOB</name>
<dbReference type="InterPro" id="IPR019691">
    <property type="entry name" value="DUF2585"/>
</dbReference>
<evidence type="ECO:0000313" key="7">
    <source>
        <dbReference type="Proteomes" id="UP000474758"/>
    </source>
</evidence>
<gene>
    <name evidence="6" type="ORF">G5V65_04240</name>
</gene>
<sequence length="187" mass="21278">MIRDNRLAHALTLLILLLTAYWLWHVGRVPICECGYVKLWHGQTVSSENSQHLTDWYTPSHLIHGLLFYGLLHLTARRLSFAWRLTIATLIESAWEIVENSEAVIERYRSVTISLDYYGDSVINSVADIVAMIAGFFLARILPVWASVAIIVFFEALTTWLIRDGLALNILMLLWPLDAVKVWQAGG</sequence>
<dbReference type="AlphaFoldDB" id="A0A6M1TXV8"/>
<feature type="transmembrane region" description="Helical" evidence="5">
    <location>
        <begin position="144"/>
        <end position="162"/>
    </location>
</feature>
<dbReference type="EMBL" id="JAALFE010000003">
    <property type="protein sequence ID" value="NGQ90094.1"/>
    <property type="molecule type" value="Genomic_DNA"/>
</dbReference>
<dbReference type="Proteomes" id="UP000474758">
    <property type="component" value="Unassembled WGS sequence"/>
</dbReference>
<comment type="similarity">
    <text evidence="5">Belongs to the UPF0314 family.</text>
</comment>
<dbReference type="NCBIfam" id="NF002099">
    <property type="entry name" value="PRK00944.1"/>
    <property type="match status" value="1"/>
</dbReference>
<dbReference type="HAMAP" id="MF_01514">
    <property type="entry name" value="UPF0314"/>
    <property type="match status" value="1"/>
</dbReference>
<keyword evidence="4 5" id="KW-0472">Membrane</keyword>
<evidence type="ECO:0000256" key="1">
    <source>
        <dbReference type="ARBA" id="ARBA00022475"/>
    </source>
</evidence>
<keyword evidence="3 5" id="KW-1133">Transmembrane helix</keyword>
<reference evidence="6 7" key="1">
    <citation type="submission" date="2020-02" db="EMBL/GenBank/DDBJ databases">
        <title>Rhodobacter translucens sp. nov., a novel bacterium isolated from activated sludge.</title>
        <authorList>
            <person name="Liu J."/>
        </authorList>
    </citation>
    <scope>NUCLEOTIDE SEQUENCE [LARGE SCALE GENOMIC DNA]</scope>
    <source>
        <strain evidence="6 7">HX-7-19</strain>
    </source>
</reference>